<feature type="compositionally biased region" description="Pro residues" evidence="1">
    <location>
        <begin position="23"/>
        <end position="39"/>
    </location>
</feature>
<reference evidence="2 3" key="1">
    <citation type="journal article" date="2010" name="Nature">
        <title>Genome sequencing and analysis of the model grass Brachypodium distachyon.</title>
        <authorList>
            <consortium name="International Brachypodium Initiative"/>
        </authorList>
    </citation>
    <scope>NUCLEOTIDE SEQUENCE [LARGE SCALE GENOMIC DNA]</scope>
    <source>
        <strain evidence="2 3">Bd21</strain>
    </source>
</reference>
<reference evidence="3" key="3">
    <citation type="submission" date="2018-08" db="UniProtKB">
        <authorList>
            <consortium name="EnsemblPlants"/>
        </authorList>
    </citation>
    <scope>IDENTIFICATION</scope>
    <source>
        <strain evidence="3">cv. Bd21</strain>
    </source>
</reference>
<feature type="compositionally biased region" description="Basic residues" evidence="1">
    <location>
        <begin position="66"/>
        <end position="78"/>
    </location>
</feature>
<feature type="region of interest" description="Disordered" evidence="1">
    <location>
        <begin position="55"/>
        <end position="78"/>
    </location>
</feature>
<name>A0A2K2DS52_BRADI</name>
<sequence>MKSWPSPSFPVDANTGISAAPPHFAPPPSANSPVSPSPPFSVDAKTRVFHRRCCRPPHSSCEDRRKRPRGLGGRRRRAVRREECGGALREGRRGRRRGLGGDGGLGWVDGGAGWEETAAWAGGRRRGLGEDGGLGGADGGAGWEETAAWAGGRRRGLGEDGGLGGADGGAGWEETAACLKNVAARCEKGVEAGWRRERAEAELGRGCRREESGGRRRSAEESNWYVSVVLTTTSTVKDPLAFSQANSSATAALKLLTRPRSTGRTVRCLRALCVKLLGSDGVPPPSLPSLVVPFL</sequence>
<reference evidence="2" key="2">
    <citation type="submission" date="2017-06" db="EMBL/GenBank/DDBJ databases">
        <title>WGS assembly of Brachypodium distachyon.</title>
        <authorList>
            <consortium name="The International Brachypodium Initiative"/>
            <person name="Lucas S."/>
            <person name="Harmon-Smith M."/>
            <person name="Lail K."/>
            <person name="Tice H."/>
            <person name="Grimwood J."/>
            <person name="Bruce D."/>
            <person name="Barry K."/>
            <person name="Shu S."/>
            <person name="Lindquist E."/>
            <person name="Wang M."/>
            <person name="Pitluck S."/>
            <person name="Vogel J.P."/>
            <person name="Garvin D.F."/>
            <person name="Mockler T.C."/>
            <person name="Schmutz J."/>
            <person name="Rokhsar D."/>
            <person name="Bevan M.W."/>
        </authorList>
    </citation>
    <scope>NUCLEOTIDE SEQUENCE</scope>
    <source>
        <strain evidence="2">Bd21</strain>
    </source>
</reference>
<keyword evidence="4" id="KW-1185">Reference proteome</keyword>
<organism evidence="2">
    <name type="scientific">Brachypodium distachyon</name>
    <name type="common">Purple false brome</name>
    <name type="synonym">Trachynia distachya</name>
    <dbReference type="NCBI Taxonomy" id="15368"/>
    <lineage>
        <taxon>Eukaryota</taxon>
        <taxon>Viridiplantae</taxon>
        <taxon>Streptophyta</taxon>
        <taxon>Embryophyta</taxon>
        <taxon>Tracheophyta</taxon>
        <taxon>Spermatophyta</taxon>
        <taxon>Magnoliopsida</taxon>
        <taxon>Liliopsida</taxon>
        <taxon>Poales</taxon>
        <taxon>Poaceae</taxon>
        <taxon>BOP clade</taxon>
        <taxon>Pooideae</taxon>
        <taxon>Stipodae</taxon>
        <taxon>Brachypodieae</taxon>
        <taxon>Brachypodium</taxon>
    </lineage>
</organism>
<evidence type="ECO:0000313" key="3">
    <source>
        <dbReference type="EnsemblPlants" id="PNT77109"/>
    </source>
</evidence>
<protein>
    <submittedName>
        <fullName evidence="2 3">Uncharacterized protein</fullName>
    </submittedName>
</protein>
<dbReference type="Proteomes" id="UP000008810">
    <property type="component" value="Chromosome 1"/>
</dbReference>
<feature type="region of interest" description="Disordered" evidence="1">
    <location>
        <begin position="1"/>
        <end position="43"/>
    </location>
</feature>
<gene>
    <name evidence="2" type="ORF">BRADI_1g57885v3</name>
</gene>
<dbReference type="InParanoid" id="A0A2K2DS52"/>
<accession>A0A2K2DS52</accession>
<proteinExistence type="predicted"/>
<dbReference type="EnsemblPlants" id="PNT77109">
    <property type="protein sequence ID" value="PNT77109"/>
    <property type="gene ID" value="BRADI_1g57885v3"/>
</dbReference>
<evidence type="ECO:0000313" key="2">
    <source>
        <dbReference type="EMBL" id="PNT77109.1"/>
    </source>
</evidence>
<evidence type="ECO:0000256" key="1">
    <source>
        <dbReference type="SAM" id="MobiDB-lite"/>
    </source>
</evidence>
<dbReference type="AlphaFoldDB" id="A0A2K2DS52"/>
<evidence type="ECO:0000313" key="4">
    <source>
        <dbReference type="Proteomes" id="UP000008810"/>
    </source>
</evidence>
<dbReference type="EMBL" id="CM000880">
    <property type="protein sequence ID" value="PNT77109.1"/>
    <property type="molecule type" value="Genomic_DNA"/>
</dbReference>
<dbReference type="Gramene" id="PNT77109">
    <property type="protein sequence ID" value="PNT77109"/>
    <property type="gene ID" value="BRADI_1g57885v3"/>
</dbReference>